<dbReference type="STRING" id="3880.A0A072UWH0"/>
<dbReference type="SUPFAM" id="SSF51126">
    <property type="entry name" value="Pectin lyase-like"/>
    <property type="match status" value="1"/>
</dbReference>
<dbReference type="GO" id="GO:0071555">
    <property type="term" value="P:cell wall organization"/>
    <property type="evidence" value="ECO:0007669"/>
    <property type="project" value="UniProtKB-KW"/>
</dbReference>
<dbReference type="Gene3D" id="2.160.20.10">
    <property type="entry name" value="Single-stranded right-handed beta-helix, Pectin lyase-like"/>
    <property type="match status" value="1"/>
</dbReference>
<dbReference type="EnsemblPlants" id="KEH33932">
    <property type="protein sequence ID" value="KEH33932"/>
    <property type="gene ID" value="MTR_3g054320"/>
</dbReference>
<protein>
    <submittedName>
        <fullName evidence="11">Polygalacturonase/glycoside hydrolase family protein</fullName>
    </submittedName>
</protein>
<reference evidence="12" key="3">
    <citation type="submission" date="2015-04" db="UniProtKB">
        <authorList>
            <consortium name="EnsemblPlants"/>
        </authorList>
    </citation>
    <scope>IDENTIFICATION</scope>
    <source>
        <strain evidence="12">cv. Jemalong A17</strain>
    </source>
</reference>
<feature type="active site" evidence="8">
    <location>
        <position position="247"/>
    </location>
</feature>
<dbReference type="EMBL" id="CM001219">
    <property type="protein sequence ID" value="KEH33932.1"/>
    <property type="molecule type" value="Genomic_DNA"/>
</dbReference>
<comment type="similarity">
    <text evidence="2 9">Belongs to the glycosyl hydrolase 28 family.</text>
</comment>
<evidence type="ECO:0000256" key="6">
    <source>
        <dbReference type="ARBA" id="ARBA00023295"/>
    </source>
</evidence>
<dbReference type="HOGENOM" id="CLU_016031_2_2_1"/>
<dbReference type="AlphaFoldDB" id="A0A072UWH0"/>
<accession>A0A072UWH0</accession>
<evidence type="ECO:0000256" key="7">
    <source>
        <dbReference type="ARBA" id="ARBA00023316"/>
    </source>
</evidence>
<feature type="signal peptide" evidence="10">
    <location>
        <begin position="1"/>
        <end position="19"/>
    </location>
</feature>
<gene>
    <name evidence="11" type="ordered locus">MTR_3g054320</name>
</gene>
<evidence type="ECO:0000313" key="13">
    <source>
        <dbReference type="Proteomes" id="UP000002051"/>
    </source>
</evidence>
<dbReference type="InterPro" id="IPR012334">
    <property type="entry name" value="Pectin_lyas_fold"/>
</dbReference>
<keyword evidence="7" id="KW-0961">Cell wall biogenesis/degradation</keyword>
<reference evidence="11 13" key="2">
    <citation type="journal article" date="2014" name="BMC Genomics">
        <title>An improved genome release (version Mt4.0) for the model legume Medicago truncatula.</title>
        <authorList>
            <person name="Tang H."/>
            <person name="Krishnakumar V."/>
            <person name="Bidwell S."/>
            <person name="Rosen B."/>
            <person name="Chan A."/>
            <person name="Zhou S."/>
            <person name="Gentzbittel L."/>
            <person name="Childs K.L."/>
            <person name="Yandell M."/>
            <person name="Gundlach H."/>
            <person name="Mayer K.F."/>
            <person name="Schwartz D.C."/>
            <person name="Town C.D."/>
        </authorList>
    </citation>
    <scope>GENOME REANNOTATION</scope>
    <source>
        <strain evidence="11">A17</strain>
        <strain evidence="12 13">cv. Jemalong A17</strain>
    </source>
</reference>
<name>A0A072UWH0_MEDTR</name>
<keyword evidence="5 9" id="KW-0378">Hydrolase</keyword>
<dbReference type="PANTHER" id="PTHR31375">
    <property type="match status" value="1"/>
</dbReference>
<organism evidence="11 13">
    <name type="scientific">Medicago truncatula</name>
    <name type="common">Barrel medic</name>
    <name type="synonym">Medicago tribuloides</name>
    <dbReference type="NCBI Taxonomy" id="3880"/>
    <lineage>
        <taxon>Eukaryota</taxon>
        <taxon>Viridiplantae</taxon>
        <taxon>Streptophyta</taxon>
        <taxon>Embryophyta</taxon>
        <taxon>Tracheophyta</taxon>
        <taxon>Spermatophyta</taxon>
        <taxon>Magnoliopsida</taxon>
        <taxon>eudicotyledons</taxon>
        <taxon>Gunneridae</taxon>
        <taxon>Pentapetalae</taxon>
        <taxon>rosids</taxon>
        <taxon>fabids</taxon>
        <taxon>Fabales</taxon>
        <taxon>Fabaceae</taxon>
        <taxon>Papilionoideae</taxon>
        <taxon>50 kb inversion clade</taxon>
        <taxon>NPAAA clade</taxon>
        <taxon>Hologalegina</taxon>
        <taxon>IRL clade</taxon>
        <taxon>Trifolieae</taxon>
        <taxon>Medicago</taxon>
    </lineage>
</organism>
<dbReference type="InterPro" id="IPR000743">
    <property type="entry name" value="Glyco_hydro_28"/>
</dbReference>
<reference evidence="11 13" key="1">
    <citation type="journal article" date="2011" name="Nature">
        <title>The Medicago genome provides insight into the evolution of rhizobial symbioses.</title>
        <authorList>
            <person name="Young N.D."/>
            <person name="Debelle F."/>
            <person name="Oldroyd G.E."/>
            <person name="Geurts R."/>
            <person name="Cannon S.B."/>
            <person name="Udvardi M.K."/>
            <person name="Benedito V.A."/>
            <person name="Mayer K.F."/>
            <person name="Gouzy J."/>
            <person name="Schoof H."/>
            <person name="Van de Peer Y."/>
            <person name="Proost S."/>
            <person name="Cook D.R."/>
            <person name="Meyers B.C."/>
            <person name="Spannagl M."/>
            <person name="Cheung F."/>
            <person name="De Mita S."/>
            <person name="Krishnakumar V."/>
            <person name="Gundlach H."/>
            <person name="Zhou S."/>
            <person name="Mudge J."/>
            <person name="Bharti A.K."/>
            <person name="Murray J.D."/>
            <person name="Naoumkina M.A."/>
            <person name="Rosen B."/>
            <person name="Silverstein K.A."/>
            <person name="Tang H."/>
            <person name="Rombauts S."/>
            <person name="Zhao P.X."/>
            <person name="Zhou P."/>
            <person name="Barbe V."/>
            <person name="Bardou P."/>
            <person name="Bechner M."/>
            <person name="Bellec A."/>
            <person name="Berger A."/>
            <person name="Berges H."/>
            <person name="Bidwell S."/>
            <person name="Bisseling T."/>
            <person name="Choisne N."/>
            <person name="Couloux A."/>
            <person name="Denny R."/>
            <person name="Deshpande S."/>
            <person name="Dai X."/>
            <person name="Doyle J.J."/>
            <person name="Dudez A.M."/>
            <person name="Farmer A.D."/>
            <person name="Fouteau S."/>
            <person name="Franken C."/>
            <person name="Gibelin C."/>
            <person name="Gish J."/>
            <person name="Goldstein S."/>
            <person name="Gonzalez A.J."/>
            <person name="Green P.J."/>
            <person name="Hallab A."/>
            <person name="Hartog M."/>
            <person name="Hua A."/>
            <person name="Humphray S.J."/>
            <person name="Jeong D.H."/>
            <person name="Jing Y."/>
            <person name="Jocker A."/>
            <person name="Kenton S.M."/>
            <person name="Kim D.J."/>
            <person name="Klee K."/>
            <person name="Lai H."/>
            <person name="Lang C."/>
            <person name="Lin S."/>
            <person name="Macmil S.L."/>
            <person name="Magdelenat G."/>
            <person name="Matthews L."/>
            <person name="McCorrison J."/>
            <person name="Monaghan E.L."/>
            <person name="Mun J.H."/>
            <person name="Najar F.Z."/>
            <person name="Nicholson C."/>
            <person name="Noirot C."/>
            <person name="O'Bleness M."/>
            <person name="Paule C.R."/>
            <person name="Poulain J."/>
            <person name="Prion F."/>
            <person name="Qin B."/>
            <person name="Qu C."/>
            <person name="Retzel E.F."/>
            <person name="Riddle C."/>
            <person name="Sallet E."/>
            <person name="Samain S."/>
            <person name="Samson N."/>
            <person name="Sanders I."/>
            <person name="Saurat O."/>
            <person name="Scarpelli C."/>
            <person name="Schiex T."/>
            <person name="Segurens B."/>
            <person name="Severin A.J."/>
            <person name="Sherrier D.J."/>
            <person name="Shi R."/>
            <person name="Sims S."/>
            <person name="Singer S.R."/>
            <person name="Sinharoy S."/>
            <person name="Sterck L."/>
            <person name="Viollet A."/>
            <person name="Wang B.B."/>
            <person name="Wang K."/>
            <person name="Wang M."/>
            <person name="Wang X."/>
            <person name="Warfsmann J."/>
            <person name="Weissenbach J."/>
            <person name="White D.D."/>
            <person name="White J.D."/>
            <person name="Wiley G.B."/>
            <person name="Wincker P."/>
            <person name="Xing Y."/>
            <person name="Yang L."/>
            <person name="Yao Z."/>
            <person name="Ying F."/>
            <person name="Zhai J."/>
            <person name="Zhou L."/>
            <person name="Zuber A."/>
            <person name="Denarie J."/>
            <person name="Dixon R.A."/>
            <person name="May G.D."/>
            <person name="Schwartz D.C."/>
            <person name="Rogers J."/>
            <person name="Quetier F."/>
            <person name="Town C.D."/>
            <person name="Roe B.A."/>
        </authorList>
    </citation>
    <scope>NUCLEOTIDE SEQUENCE [LARGE SCALE GENOMIC DNA]</scope>
    <source>
        <strain evidence="11">A17</strain>
        <strain evidence="12 13">cv. Jemalong A17</strain>
    </source>
</reference>
<proteinExistence type="inferred from homology"/>
<evidence type="ECO:0000256" key="5">
    <source>
        <dbReference type="ARBA" id="ARBA00022801"/>
    </source>
</evidence>
<dbReference type="GO" id="GO:0005975">
    <property type="term" value="P:carbohydrate metabolic process"/>
    <property type="evidence" value="ECO:0007669"/>
    <property type="project" value="InterPro"/>
</dbReference>
<keyword evidence="3" id="KW-0134">Cell wall</keyword>
<keyword evidence="13" id="KW-1185">Reference proteome</keyword>
<dbReference type="Pfam" id="PF00295">
    <property type="entry name" value="Glyco_hydro_28"/>
    <property type="match status" value="1"/>
</dbReference>
<dbReference type="PROSITE" id="PS00502">
    <property type="entry name" value="POLYGALACTURONASE"/>
    <property type="match status" value="1"/>
</dbReference>
<evidence type="ECO:0000256" key="9">
    <source>
        <dbReference type="RuleBase" id="RU361169"/>
    </source>
</evidence>
<dbReference type="InterPro" id="IPR006626">
    <property type="entry name" value="PbH1"/>
</dbReference>
<dbReference type="InterPro" id="IPR011050">
    <property type="entry name" value="Pectin_lyase_fold/virulence"/>
</dbReference>
<feature type="chain" id="PRO_5014500043" evidence="10">
    <location>
        <begin position="20"/>
        <end position="401"/>
    </location>
</feature>
<dbReference type="GO" id="GO:0004650">
    <property type="term" value="F:polygalacturonase activity"/>
    <property type="evidence" value="ECO:0007669"/>
    <property type="project" value="InterPro"/>
</dbReference>
<dbReference type="Proteomes" id="UP000002051">
    <property type="component" value="Chromosome 3"/>
</dbReference>
<comment type="subcellular location">
    <subcellularLocation>
        <location evidence="1">Secreted</location>
        <location evidence="1">Cell wall</location>
    </subcellularLocation>
</comment>
<keyword evidence="6 9" id="KW-0326">Glycosidase</keyword>
<sequence length="401" mass="43315">MRSLYILLIFVVASRSLYATTITSNTNSTFDVLTYGAIGDGQTDDSNAFLKAFHDVCGTIEGTRTMTIPNGKTFLLQPLSFNGPCKPGTITIEIKGSITAPKDVKLWKFSSDRKNVWIRFSEINDLIVNGKGDIDGQGSSWWLRYPGDQDRPTALQFLGCQDLKLNDLTHRNSPRNHISIDTCKGAFISNLHIIAAPTSPNTDGIDISQSSNVFITNSFIGTGDDCIAINSGSRFINITGVFCGPGHGISVGSLGKNGAFSTVEQVYVRNCTFTRTSNGARIKTFTGGSGYARNIKYEDITLVEVENPVYINQNYIPVQDSAVEVSDVTFSNIHGTSTGKYAVELLCEPNIGCTDIVLNNINIKPISGGEALVSCSNAHGRCTSCVPNVLCLSQNNGTIVY</sequence>
<keyword evidence="10" id="KW-0732">Signal</keyword>
<dbReference type="SMART" id="SM00710">
    <property type="entry name" value="PbH1"/>
    <property type="match status" value="6"/>
</dbReference>
<evidence type="ECO:0000256" key="3">
    <source>
        <dbReference type="ARBA" id="ARBA00022512"/>
    </source>
</evidence>
<evidence type="ECO:0000256" key="1">
    <source>
        <dbReference type="ARBA" id="ARBA00004191"/>
    </source>
</evidence>
<evidence type="ECO:0000313" key="11">
    <source>
        <dbReference type="EMBL" id="KEH33932.1"/>
    </source>
</evidence>
<evidence type="ECO:0000256" key="4">
    <source>
        <dbReference type="ARBA" id="ARBA00022525"/>
    </source>
</evidence>
<evidence type="ECO:0000256" key="10">
    <source>
        <dbReference type="SAM" id="SignalP"/>
    </source>
</evidence>
<evidence type="ECO:0000313" key="12">
    <source>
        <dbReference type="EnsemblPlants" id="KEH33932"/>
    </source>
</evidence>
<keyword evidence="4" id="KW-0964">Secreted</keyword>
<evidence type="ECO:0000256" key="8">
    <source>
        <dbReference type="PROSITE-ProRule" id="PRU10052"/>
    </source>
</evidence>
<evidence type="ECO:0000256" key="2">
    <source>
        <dbReference type="ARBA" id="ARBA00008834"/>
    </source>
</evidence>